<proteinExistence type="predicted"/>
<reference evidence="1 2" key="1">
    <citation type="submission" date="2020-07" db="EMBL/GenBank/DDBJ databases">
        <title>Diversity of carbapenemase encoding genes among Pseudomonas putida group clinical isolates in a tertiary Brazilian hospital.</title>
        <authorList>
            <person name="Alberto-Lei F."/>
            <person name="Nodari C.S."/>
            <person name="Streling A.P."/>
            <person name="Paulino J.T."/>
            <person name="Bessa-Neto F.O."/>
            <person name="Cayo R."/>
            <person name="Gales A.C."/>
        </authorList>
    </citation>
    <scope>NUCLEOTIDE SEQUENCE [LARGE SCALE GENOMIC DNA]</scope>
    <source>
        <strain evidence="1 2">14802</strain>
    </source>
</reference>
<dbReference type="Proteomes" id="UP000541770">
    <property type="component" value="Unassembled WGS sequence"/>
</dbReference>
<accession>A0A7W2JRA8</accession>
<evidence type="ECO:0000313" key="2">
    <source>
        <dbReference type="Proteomes" id="UP000541770"/>
    </source>
</evidence>
<comment type="caution">
    <text evidence="1">The sequence shown here is derived from an EMBL/GenBank/DDBJ whole genome shotgun (WGS) entry which is preliminary data.</text>
</comment>
<dbReference type="RefSeq" id="WP_028699232.1">
    <property type="nucleotide sequence ID" value="NZ_JACGDE010000001.1"/>
</dbReference>
<dbReference type="AlphaFoldDB" id="A0A7W2JRA8"/>
<evidence type="ECO:0000313" key="1">
    <source>
        <dbReference type="EMBL" id="MBA6063729.1"/>
    </source>
</evidence>
<sequence>MTRLELAKEGIGGVLNFCNTIDVRKSTKNPEIYSLGAVTMSAQDVRGILFRKCNTPAFRLYDTSVDADRMIAHADIVGTKYFGRLEALPKAEQSIRHWAQLQLSRKTTFVPQKAV</sequence>
<name>A0A7W2JRA8_9PSED</name>
<organism evidence="1 2">
    <name type="scientific">Pseudomonas mosselii</name>
    <dbReference type="NCBI Taxonomy" id="78327"/>
    <lineage>
        <taxon>Bacteria</taxon>
        <taxon>Pseudomonadati</taxon>
        <taxon>Pseudomonadota</taxon>
        <taxon>Gammaproteobacteria</taxon>
        <taxon>Pseudomonadales</taxon>
        <taxon>Pseudomonadaceae</taxon>
        <taxon>Pseudomonas</taxon>
    </lineage>
</organism>
<gene>
    <name evidence="1" type="ORF">H4C75_03005</name>
</gene>
<dbReference type="EMBL" id="JACGDE010000001">
    <property type="protein sequence ID" value="MBA6063729.1"/>
    <property type="molecule type" value="Genomic_DNA"/>
</dbReference>
<protein>
    <submittedName>
        <fullName evidence="1">Uncharacterized protein</fullName>
    </submittedName>
</protein>
<dbReference type="GeneID" id="83682989"/>